<feature type="region of interest" description="Disordered" evidence="1">
    <location>
        <begin position="494"/>
        <end position="537"/>
    </location>
</feature>
<keyword evidence="2" id="KW-1133">Transmembrane helix</keyword>
<keyword evidence="2" id="KW-0812">Transmembrane</keyword>
<evidence type="ECO:0000256" key="2">
    <source>
        <dbReference type="SAM" id="Phobius"/>
    </source>
</evidence>
<dbReference type="EMBL" id="CASHTH010002554">
    <property type="protein sequence ID" value="CAI8031610.1"/>
    <property type="molecule type" value="Genomic_DNA"/>
</dbReference>
<keyword evidence="4" id="KW-1185">Reference proteome</keyword>
<dbReference type="Proteomes" id="UP001174909">
    <property type="component" value="Unassembled WGS sequence"/>
</dbReference>
<feature type="compositionally biased region" description="Polar residues" evidence="1">
    <location>
        <begin position="494"/>
        <end position="506"/>
    </location>
</feature>
<evidence type="ECO:0000313" key="3">
    <source>
        <dbReference type="EMBL" id="CAI8031610.1"/>
    </source>
</evidence>
<organism evidence="3 4">
    <name type="scientific">Geodia barretti</name>
    <name type="common">Barrett's horny sponge</name>
    <dbReference type="NCBI Taxonomy" id="519541"/>
    <lineage>
        <taxon>Eukaryota</taxon>
        <taxon>Metazoa</taxon>
        <taxon>Porifera</taxon>
        <taxon>Demospongiae</taxon>
        <taxon>Heteroscleromorpha</taxon>
        <taxon>Tetractinellida</taxon>
        <taxon>Astrophorina</taxon>
        <taxon>Geodiidae</taxon>
        <taxon>Geodia</taxon>
    </lineage>
</organism>
<feature type="transmembrane region" description="Helical" evidence="2">
    <location>
        <begin position="765"/>
        <end position="792"/>
    </location>
</feature>
<dbReference type="PANTHER" id="PTHR35170:SF1">
    <property type="entry name" value="PROTEIN DD3-3"/>
    <property type="match status" value="1"/>
</dbReference>
<accession>A0AA35SK74</accession>
<dbReference type="PANTHER" id="PTHR35170">
    <property type="entry name" value="PROTEIN DD3-3"/>
    <property type="match status" value="1"/>
</dbReference>
<comment type="caution">
    <text evidence="3">The sequence shown here is derived from an EMBL/GenBank/DDBJ whole genome shotgun (WGS) entry which is preliminary data.</text>
</comment>
<gene>
    <name evidence="3" type="ORF">GBAR_LOCUS17943</name>
</gene>
<sequence length="819" mass="91523">GDPNYVVATTSNCPLFISFVNKSKFIPFALCRMFDSQNNNRGGYNVGSLYYYTGSVLSLEWTNQHSCADPNNHCEQIVQYTCGDLVRDGATTQYVGHCPINRLTPLSPIAVLLDRNSLFVCVSFSFRTIPDNPVNCVDYDCNNDIEYGMHENYDYYLDCRLRQRNAGLFIADRNLRGKTALFTRQNGNGNRRGYECPEERDYYPYWHPTPWRDVVIFTNDASRCPYYQSESQNVKSRFACVLPPSFLTTDNIRSNKPIIPNTQEGCEEVVSAEGNGTWTEFPPDSRLSAPECIETLWSRDNHLGNTIGGFPISYNWTIPDLTHEHCVLRIRYNISTGEYDGWDSAVNSSIGRTVDSVLNGATVAGQGSPLERRLFSELTDVYERFGFTYDEARERGYVFRQNPVVKVFPDVNEDSNNFGLQLAINTNQFGRTFQDRSHTFAIRARPEDLQDVKIHNLNVRGKRGNIVQVYPGVEYDFVPNRVEMAVDDYIHIQWTGSNTNPNNNDGQGRDGTDRSNVVMLRPPNYPEGDGSAGTASGHWGNSYPAHLDDNTTSLLGLSREDRQNLATLLNMQLGGEMSELDDAGTYYDLGPRKVTRSGTYYFMCSRNNNFSNRSQKGVIIVTETATSQKRIGWSGGTVELNGHTLEFPQAALSTAGQYSIEEFTDKDQLEAMTGVRAVSNGGETVSSYILVSPATQFDSQNGGMAKIVIPVDTSVASGDVTIMRANAASRWEYVDLDTRVEENMAEADTSSGGVFVVNSQINSGLIAGVVVAAFVLLVIGIAFGGLVVYFVVRRDKWQKAKDNTRKFKQKVTRSFARQV</sequence>
<keyword evidence="2" id="KW-0472">Membrane</keyword>
<dbReference type="InterPro" id="IPR053320">
    <property type="entry name" value="Protein_DD3-3_O-glyco"/>
</dbReference>
<evidence type="ECO:0000313" key="4">
    <source>
        <dbReference type="Proteomes" id="UP001174909"/>
    </source>
</evidence>
<reference evidence="3" key="1">
    <citation type="submission" date="2023-03" db="EMBL/GenBank/DDBJ databases">
        <authorList>
            <person name="Steffen K."/>
            <person name="Cardenas P."/>
        </authorList>
    </citation>
    <scope>NUCLEOTIDE SEQUENCE</scope>
</reference>
<dbReference type="AlphaFoldDB" id="A0AA35SK74"/>
<proteinExistence type="predicted"/>
<name>A0AA35SK74_GEOBA</name>
<protein>
    <submittedName>
        <fullName evidence="3">Protein DD3-3</fullName>
    </submittedName>
</protein>
<evidence type="ECO:0000256" key="1">
    <source>
        <dbReference type="SAM" id="MobiDB-lite"/>
    </source>
</evidence>
<feature type="non-terminal residue" evidence="3">
    <location>
        <position position="1"/>
    </location>
</feature>